<evidence type="ECO:0000256" key="1">
    <source>
        <dbReference type="ARBA" id="ARBA00004141"/>
    </source>
</evidence>
<gene>
    <name evidence="6" type="ORF">PMAYCL1PPCAC_15994</name>
</gene>
<sequence length="93" mass="10536">FNALALLVIARSTPKEMKDYSIILANTALNDMFEITLHLLLNSRLFLYGPIVAHMSDGPCQLVSAHFCVVLYECLHISIMQTCSLIAISFWYR</sequence>
<dbReference type="InterPro" id="IPR019421">
    <property type="entry name" value="7TM_GPCR_serpentine_rcpt_Srd"/>
</dbReference>
<feature type="non-terminal residue" evidence="6">
    <location>
        <position position="1"/>
    </location>
</feature>
<accession>A0AAN5CK10</accession>
<comment type="similarity">
    <text evidence="2">Belongs to the nematode receptor-like protein srd family.</text>
</comment>
<evidence type="ECO:0000256" key="3">
    <source>
        <dbReference type="ARBA" id="ARBA00022692"/>
    </source>
</evidence>
<protein>
    <recommendedName>
        <fullName evidence="8">G protein-coupled receptor</fullName>
    </recommendedName>
</protein>
<dbReference type="EMBL" id="BTRK01000004">
    <property type="protein sequence ID" value="GMR45799.1"/>
    <property type="molecule type" value="Genomic_DNA"/>
</dbReference>
<dbReference type="Pfam" id="PF10317">
    <property type="entry name" value="7TM_GPCR_Srd"/>
    <property type="match status" value="1"/>
</dbReference>
<name>A0AAN5CK10_9BILA</name>
<evidence type="ECO:0000256" key="5">
    <source>
        <dbReference type="ARBA" id="ARBA00023136"/>
    </source>
</evidence>
<dbReference type="GO" id="GO:0016020">
    <property type="term" value="C:membrane"/>
    <property type="evidence" value="ECO:0007669"/>
    <property type="project" value="UniProtKB-SubCell"/>
</dbReference>
<dbReference type="PANTHER" id="PTHR22945">
    <property type="entry name" value="SERPENTINE RECEPTOR, CLASS D DELTA"/>
    <property type="match status" value="1"/>
</dbReference>
<dbReference type="InterPro" id="IPR050920">
    <property type="entry name" value="Nematode_rcpt-like_delta"/>
</dbReference>
<evidence type="ECO:0000256" key="2">
    <source>
        <dbReference type="ARBA" id="ARBA00009166"/>
    </source>
</evidence>
<evidence type="ECO:0000256" key="4">
    <source>
        <dbReference type="ARBA" id="ARBA00022989"/>
    </source>
</evidence>
<evidence type="ECO:0000313" key="7">
    <source>
        <dbReference type="Proteomes" id="UP001328107"/>
    </source>
</evidence>
<feature type="non-terminal residue" evidence="6">
    <location>
        <position position="93"/>
    </location>
</feature>
<evidence type="ECO:0008006" key="8">
    <source>
        <dbReference type="Google" id="ProtNLM"/>
    </source>
</evidence>
<keyword evidence="7" id="KW-1185">Reference proteome</keyword>
<proteinExistence type="inferred from homology"/>
<dbReference type="Proteomes" id="UP001328107">
    <property type="component" value="Unassembled WGS sequence"/>
</dbReference>
<dbReference type="PANTHER" id="PTHR22945:SF40">
    <property type="entry name" value="SERPENTINE RECEPTOR, CLASS D (DELTA)-RELATED"/>
    <property type="match status" value="1"/>
</dbReference>
<comment type="subcellular location">
    <subcellularLocation>
        <location evidence="1">Membrane</location>
        <topology evidence="1">Multi-pass membrane protein</topology>
    </subcellularLocation>
</comment>
<evidence type="ECO:0000313" key="6">
    <source>
        <dbReference type="EMBL" id="GMR45799.1"/>
    </source>
</evidence>
<reference evidence="7" key="1">
    <citation type="submission" date="2022-10" db="EMBL/GenBank/DDBJ databases">
        <title>Genome assembly of Pristionchus species.</title>
        <authorList>
            <person name="Yoshida K."/>
            <person name="Sommer R.J."/>
        </authorList>
    </citation>
    <scope>NUCLEOTIDE SEQUENCE [LARGE SCALE GENOMIC DNA]</scope>
    <source>
        <strain evidence="7">RS5460</strain>
    </source>
</reference>
<organism evidence="6 7">
    <name type="scientific">Pristionchus mayeri</name>
    <dbReference type="NCBI Taxonomy" id="1317129"/>
    <lineage>
        <taxon>Eukaryota</taxon>
        <taxon>Metazoa</taxon>
        <taxon>Ecdysozoa</taxon>
        <taxon>Nematoda</taxon>
        <taxon>Chromadorea</taxon>
        <taxon>Rhabditida</taxon>
        <taxon>Rhabditina</taxon>
        <taxon>Diplogasteromorpha</taxon>
        <taxon>Diplogasteroidea</taxon>
        <taxon>Neodiplogasteridae</taxon>
        <taxon>Pristionchus</taxon>
    </lineage>
</organism>
<keyword evidence="4" id="KW-1133">Transmembrane helix</keyword>
<keyword evidence="3" id="KW-0812">Transmembrane</keyword>
<comment type="caution">
    <text evidence="6">The sequence shown here is derived from an EMBL/GenBank/DDBJ whole genome shotgun (WGS) entry which is preliminary data.</text>
</comment>
<dbReference type="AlphaFoldDB" id="A0AAN5CK10"/>
<keyword evidence="5" id="KW-0472">Membrane</keyword>